<dbReference type="KEGG" id="kvl:KVU_1759"/>
<dbReference type="EMBL" id="CP002018">
    <property type="protein sequence ID" value="AEM41598.1"/>
    <property type="molecule type" value="Genomic_DNA"/>
</dbReference>
<name>F9Y3H8_KETVW</name>
<protein>
    <submittedName>
        <fullName evidence="2">Protein tyrosine/serine phosphatase</fullName>
    </submittedName>
</protein>
<gene>
    <name evidence="2" type="ordered locus">KVU_1759</name>
</gene>
<feature type="domain" description="DSP-PTPase phosphatase fused to NAD+ Kinase" evidence="1">
    <location>
        <begin position="52"/>
        <end position="153"/>
    </location>
</feature>
<dbReference type="InterPro" id="IPR029021">
    <property type="entry name" value="Prot-tyrosine_phosphatase-like"/>
</dbReference>
<organism evidence="2 3">
    <name type="scientific">Ketogulonicigenium vulgare (strain WSH-001)</name>
    <dbReference type="NCBI Taxonomy" id="759362"/>
    <lineage>
        <taxon>Bacteria</taxon>
        <taxon>Pseudomonadati</taxon>
        <taxon>Pseudomonadota</taxon>
        <taxon>Alphaproteobacteria</taxon>
        <taxon>Rhodobacterales</taxon>
        <taxon>Roseobacteraceae</taxon>
        <taxon>Ketogulonicigenium</taxon>
    </lineage>
</organism>
<accession>F9Y3H8</accession>
<dbReference type="AlphaFoldDB" id="F9Y3H8"/>
<dbReference type="Gene3D" id="3.90.190.10">
    <property type="entry name" value="Protein tyrosine phosphatase superfamily"/>
    <property type="match status" value="1"/>
</dbReference>
<proteinExistence type="predicted"/>
<dbReference type="SUPFAM" id="SSF52799">
    <property type="entry name" value="(Phosphotyrosine protein) phosphatases II"/>
    <property type="match status" value="1"/>
</dbReference>
<dbReference type="CDD" id="cd14529">
    <property type="entry name" value="TpbA-like"/>
    <property type="match status" value="1"/>
</dbReference>
<dbReference type="eggNOG" id="COG2365">
    <property type="taxonomic scope" value="Bacteria"/>
</dbReference>
<dbReference type="InterPro" id="IPR055214">
    <property type="entry name" value="PTP-NADK"/>
</dbReference>
<dbReference type="Proteomes" id="UP000000692">
    <property type="component" value="Chromosome"/>
</dbReference>
<dbReference type="RefSeq" id="WP_013384959.1">
    <property type="nucleotide sequence ID" value="NC_017384.1"/>
</dbReference>
<keyword evidence="3" id="KW-1185">Reference proteome</keyword>
<evidence type="ECO:0000313" key="3">
    <source>
        <dbReference type="Proteomes" id="UP000000692"/>
    </source>
</evidence>
<evidence type="ECO:0000259" key="1">
    <source>
        <dbReference type="Pfam" id="PF22741"/>
    </source>
</evidence>
<dbReference type="Pfam" id="PF22741">
    <property type="entry name" value="PTP-NADK"/>
    <property type="match status" value="1"/>
</dbReference>
<evidence type="ECO:0000313" key="2">
    <source>
        <dbReference type="EMBL" id="AEM41598.1"/>
    </source>
</evidence>
<dbReference type="HOGENOM" id="CLU_086339_0_0_5"/>
<reference evidence="2 3" key="1">
    <citation type="journal article" date="2011" name="J. Bacteriol.">
        <title>Complete genome sequence of the industrial strain Ketogulonicigenium vulgare WSH-001.</title>
        <authorList>
            <person name="Liu L."/>
            <person name="Li Y."/>
            <person name="Zhang J."/>
            <person name="Zhou Z."/>
            <person name="Liu J."/>
            <person name="Li X."/>
            <person name="Zhou J."/>
            <person name="Du G."/>
            <person name="Wang L."/>
            <person name="Chen J."/>
        </authorList>
    </citation>
    <scope>NUCLEOTIDE SEQUENCE [LARGE SCALE GENOMIC DNA]</scope>
    <source>
        <strain evidence="2 3">WSH-001</strain>
    </source>
</reference>
<dbReference type="PATRIC" id="fig|759362.5.peg.1819"/>
<dbReference type="OrthoDB" id="9814896at2"/>
<sequence>MIDTGRVTCPSGWRDTLDFLFLDHAVLRYTWCNQAKVCDDVWRSNHAGFGRLRRLRDQGIKAILTLRGSSPSAANRFEAAACHTLGLHLYSVSLEARRAPKRDEVLRLFNTFRALPRPFLMHCKSGADRAGLAGALYLLGMQGATIEQARKQLSLRYLHIRASQTGVLDHVLDLYENDFRRYPIGIEEWFATKYDRDAATESFRR</sequence>